<keyword evidence="1" id="KW-0812">Transmembrane</keyword>
<sequence>MTSTGSAPASRTRKGAEIEIGRSVPGWALHVALGVAVLTGLLVGMAGSEVSAALVTVAALGLAAGTVANARRPGYGLGAIAVGLMLLPFVLTAPAGYTWRTPVLMVLVHAVLRLSWFATVAAPRTQVEAAVLVTEGRRAAVLNLVGQLVALLAGVLTAVSGSTSSMTWPWFAVLGAVAALSLALLLRNGLPTGHDASGQRV</sequence>
<protein>
    <submittedName>
        <fullName evidence="2">Uncharacterized protein</fullName>
    </submittedName>
</protein>
<evidence type="ECO:0000313" key="3">
    <source>
        <dbReference type="Proteomes" id="UP000561011"/>
    </source>
</evidence>
<feature type="transmembrane region" description="Helical" evidence="1">
    <location>
        <begin position="52"/>
        <end position="70"/>
    </location>
</feature>
<evidence type="ECO:0000256" key="1">
    <source>
        <dbReference type="SAM" id="Phobius"/>
    </source>
</evidence>
<feature type="transmembrane region" description="Helical" evidence="1">
    <location>
        <begin position="103"/>
        <end position="121"/>
    </location>
</feature>
<keyword evidence="1" id="KW-0472">Membrane</keyword>
<dbReference type="Proteomes" id="UP000561011">
    <property type="component" value="Unassembled WGS sequence"/>
</dbReference>
<evidence type="ECO:0000313" key="2">
    <source>
        <dbReference type="EMBL" id="NYS95353.1"/>
    </source>
</evidence>
<accession>A0A853F1M8</accession>
<reference evidence="2 3" key="1">
    <citation type="submission" date="2020-07" db="EMBL/GenBank/DDBJ databases">
        <title>MOT database genomes.</title>
        <authorList>
            <person name="Joseph S."/>
            <person name="Aduse-Opoku J."/>
            <person name="Hashim A."/>
            <person name="Wade W."/>
            <person name="Curtis M."/>
        </authorList>
    </citation>
    <scope>NUCLEOTIDE SEQUENCE [LARGE SCALE GENOMIC DNA]</scope>
    <source>
        <strain evidence="2 3">DSM 100099</strain>
    </source>
</reference>
<feature type="transmembrane region" description="Helical" evidence="1">
    <location>
        <begin position="27"/>
        <end position="46"/>
    </location>
</feature>
<keyword evidence="3" id="KW-1185">Reference proteome</keyword>
<feature type="transmembrane region" description="Helical" evidence="1">
    <location>
        <begin position="141"/>
        <end position="161"/>
    </location>
</feature>
<gene>
    <name evidence="2" type="ORF">HZZ10_17750</name>
</gene>
<name>A0A853F1M8_9MICO</name>
<feature type="transmembrane region" description="Helical" evidence="1">
    <location>
        <begin position="167"/>
        <end position="186"/>
    </location>
</feature>
<comment type="caution">
    <text evidence="2">The sequence shown here is derived from an EMBL/GenBank/DDBJ whole genome shotgun (WGS) entry which is preliminary data.</text>
</comment>
<organism evidence="2 3">
    <name type="scientific">Sanguibacter inulinus</name>
    <dbReference type="NCBI Taxonomy" id="60922"/>
    <lineage>
        <taxon>Bacteria</taxon>
        <taxon>Bacillati</taxon>
        <taxon>Actinomycetota</taxon>
        <taxon>Actinomycetes</taxon>
        <taxon>Micrococcales</taxon>
        <taxon>Sanguibacteraceae</taxon>
        <taxon>Sanguibacter</taxon>
    </lineage>
</organism>
<feature type="transmembrane region" description="Helical" evidence="1">
    <location>
        <begin position="77"/>
        <end position="97"/>
    </location>
</feature>
<dbReference type="AlphaFoldDB" id="A0A853F1M8"/>
<dbReference type="EMBL" id="JACBYE010000068">
    <property type="protein sequence ID" value="NYS95353.1"/>
    <property type="molecule type" value="Genomic_DNA"/>
</dbReference>
<keyword evidence="1" id="KW-1133">Transmembrane helix</keyword>
<dbReference type="RefSeq" id="WP_179914529.1">
    <property type="nucleotide sequence ID" value="NZ_JACBYE010000068.1"/>
</dbReference>
<proteinExistence type="predicted"/>